<feature type="compositionally biased region" description="Basic residues" evidence="1">
    <location>
        <begin position="81"/>
        <end position="90"/>
    </location>
</feature>
<organism evidence="3 4">
    <name type="scientific">Aphanomyces stellatus</name>
    <dbReference type="NCBI Taxonomy" id="120398"/>
    <lineage>
        <taxon>Eukaryota</taxon>
        <taxon>Sar</taxon>
        <taxon>Stramenopiles</taxon>
        <taxon>Oomycota</taxon>
        <taxon>Saprolegniomycetes</taxon>
        <taxon>Saprolegniales</taxon>
        <taxon>Verrucalvaceae</taxon>
        <taxon>Aphanomyces</taxon>
    </lineage>
</organism>
<feature type="region of interest" description="Disordered" evidence="1">
    <location>
        <begin position="47"/>
        <end position="91"/>
    </location>
</feature>
<dbReference type="OrthoDB" id="72677at2759"/>
<feature type="compositionally biased region" description="Polar residues" evidence="1">
    <location>
        <begin position="59"/>
        <end position="70"/>
    </location>
</feature>
<keyword evidence="4" id="KW-1185">Reference proteome</keyword>
<dbReference type="Proteomes" id="UP000332933">
    <property type="component" value="Unassembled WGS sequence"/>
</dbReference>
<dbReference type="AlphaFoldDB" id="A0A485KFZ0"/>
<accession>A0A485KFZ0</accession>
<gene>
    <name evidence="3" type="primary">Aste57867_5855</name>
    <name evidence="2" type="ORF">As57867_005841</name>
    <name evidence="3" type="ORF">ASTE57867_5855</name>
</gene>
<evidence type="ECO:0000313" key="2">
    <source>
        <dbReference type="EMBL" id="KAF0709630.1"/>
    </source>
</evidence>
<name>A0A485KFZ0_9STRA</name>
<dbReference type="EMBL" id="VJMH01002226">
    <property type="protein sequence ID" value="KAF0709630.1"/>
    <property type="molecule type" value="Genomic_DNA"/>
</dbReference>
<reference evidence="3 4" key="1">
    <citation type="submission" date="2019-03" db="EMBL/GenBank/DDBJ databases">
        <authorList>
            <person name="Gaulin E."/>
            <person name="Dumas B."/>
        </authorList>
    </citation>
    <scope>NUCLEOTIDE SEQUENCE [LARGE SCALE GENOMIC DNA]</scope>
    <source>
        <strain evidence="3">CBS 568.67</strain>
    </source>
</reference>
<evidence type="ECO:0000313" key="4">
    <source>
        <dbReference type="Proteomes" id="UP000332933"/>
    </source>
</evidence>
<proteinExistence type="predicted"/>
<protein>
    <submittedName>
        <fullName evidence="3">Aste57867_5855 protein</fullName>
    </submittedName>
</protein>
<sequence length="434" mass="49470">MDRHFLDAIDTLPLEEALTVNVDVDAMLLDDFDMFAPTAANATAAKVLSSPDSPVTDPATDTASLSSDQEALSAVEEAARPKKVNQSRKRQREELEYLRTKVDELERHLTVLKQVKSLEIVNETPWQKMANQMRIAKQTALNENDKLKHELEEQIEFGKALQTLMKKRPKLTVLPTLESEQWKVFKLVKDPILRRQAIDEIYLQQYQLTEGAMVEGGLYDQVDDMESYSPRIAKTNADLILQCAFCQTIDFDFNVVSEMAWLLFQGGCGAAKKRLTYEVIEKFHVNAAYLRISKHWNDLANQANVLYKRFTEPDRDIIVCRSVLEDEVHPFDESALVLNKSAWLVMERIDGGKRCRLKFFQKSTLPMVQSSFGTRNLVDREITSRYYRVGNVTDSVLLSLKTMVTDFSGAINALVANYNGNIHDTFAKVNGMWE</sequence>
<evidence type="ECO:0000313" key="3">
    <source>
        <dbReference type="EMBL" id="VFT82878.1"/>
    </source>
</evidence>
<dbReference type="EMBL" id="CAADRA010002228">
    <property type="protein sequence ID" value="VFT82878.1"/>
    <property type="molecule type" value="Genomic_DNA"/>
</dbReference>
<evidence type="ECO:0000256" key="1">
    <source>
        <dbReference type="SAM" id="MobiDB-lite"/>
    </source>
</evidence>
<reference evidence="2" key="2">
    <citation type="submission" date="2019-06" db="EMBL/GenBank/DDBJ databases">
        <title>Genomics analysis of Aphanomyces spp. identifies a new class of oomycete effector associated with host adaptation.</title>
        <authorList>
            <person name="Gaulin E."/>
        </authorList>
    </citation>
    <scope>NUCLEOTIDE SEQUENCE</scope>
    <source>
        <strain evidence="2">CBS 578.67</strain>
    </source>
</reference>